<keyword evidence="3 6" id="KW-0812">Transmembrane</keyword>
<dbReference type="PANTHER" id="PTHR10283:SF82">
    <property type="entry name" value="SOLUTE CARRIER FAMILY 13 MEMBER 2"/>
    <property type="match status" value="1"/>
</dbReference>
<name>A0A5C5VA55_9BACT</name>
<evidence type="ECO:0000256" key="4">
    <source>
        <dbReference type="ARBA" id="ARBA00022989"/>
    </source>
</evidence>
<dbReference type="OrthoDB" id="9766267at2"/>
<reference evidence="7 8" key="1">
    <citation type="submission" date="2019-02" db="EMBL/GenBank/DDBJ databases">
        <title>Deep-cultivation of Planctomycetes and their phenomic and genomic characterization uncovers novel biology.</title>
        <authorList>
            <person name="Wiegand S."/>
            <person name="Jogler M."/>
            <person name="Boedeker C."/>
            <person name="Pinto D."/>
            <person name="Vollmers J."/>
            <person name="Rivas-Marin E."/>
            <person name="Kohn T."/>
            <person name="Peeters S.H."/>
            <person name="Heuer A."/>
            <person name="Rast P."/>
            <person name="Oberbeckmann S."/>
            <person name="Bunk B."/>
            <person name="Jeske O."/>
            <person name="Meyerdierks A."/>
            <person name="Storesund J.E."/>
            <person name="Kallscheuer N."/>
            <person name="Luecker S."/>
            <person name="Lage O.M."/>
            <person name="Pohl T."/>
            <person name="Merkel B.J."/>
            <person name="Hornburger P."/>
            <person name="Mueller R.-W."/>
            <person name="Bruemmer F."/>
            <person name="Labrenz M."/>
            <person name="Spormann A.M."/>
            <person name="Op Den Camp H."/>
            <person name="Overmann J."/>
            <person name="Amann R."/>
            <person name="Jetten M.S.M."/>
            <person name="Mascher T."/>
            <person name="Medema M.H."/>
            <person name="Devos D.P."/>
            <person name="Kaster A.-K."/>
            <person name="Ovreas L."/>
            <person name="Rohde M."/>
            <person name="Galperin M.Y."/>
            <person name="Jogler C."/>
        </authorList>
    </citation>
    <scope>NUCLEOTIDE SEQUENCE [LARGE SCALE GENOMIC DNA]</scope>
    <source>
        <strain evidence="7 8">Enr8</strain>
    </source>
</reference>
<dbReference type="InterPro" id="IPR031312">
    <property type="entry name" value="Na/sul_symport_CS"/>
</dbReference>
<gene>
    <name evidence="7" type="primary">sdcS_1</name>
    <name evidence="7" type="ORF">Enr8_22010</name>
</gene>
<comment type="subcellular location">
    <subcellularLocation>
        <location evidence="1">Membrane</location>
        <topology evidence="1">Multi-pass membrane protein</topology>
    </subcellularLocation>
</comment>
<protein>
    <submittedName>
        <fullName evidence="7">Sodium-dependent dicarboxylate transporter SdcS</fullName>
    </submittedName>
</protein>
<feature type="transmembrane region" description="Helical" evidence="6">
    <location>
        <begin position="226"/>
        <end position="253"/>
    </location>
</feature>
<dbReference type="Pfam" id="PF00939">
    <property type="entry name" value="Na_sulph_symp"/>
    <property type="match status" value="1"/>
</dbReference>
<dbReference type="Proteomes" id="UP000318878">
    <property type="component" value="Unassembled WGS sequence"/>
</dbReference>
<feature type="transmembrane region" description="Helical" evidence="6">
    <location>
        <begin position="350"/>
        <end position="368"/>
    </location>
</feature>
<proteinExistence type="predicted"/>
<comment type="caution">
    <text evidence="7">The sequence shown here is derived from an EMBL/GenBank/DDBJ whole genome shotgun (WGS) entry which is preliminary data.</text>
</comment>
<feature type="transmembrane region" description="Helical" evidence="6">
    <location>
        <begin position="388"/>
        <end position="412"/>
    </location>
</feature>
<dbReference type="PANTHER" id="PTHR10283">
    <property type="entry name" value="SOLUTE CARRIER FAMILY 13 MEMBER"/>
    <property type="match status" value="1"/>
</dbReference>
<evidence type="ECO:0000256" key="3">
    <source>
        <dbReference type="ARBA" id="ARBA00022692"/>
    </source>
</evidence>
<feature type="transmembrane region" description="Helical" evidence="6">
    <location>
        <begin position="473"/>
        <end position="497"/>
    </location>
</feature>
<feature type="transmembrane region" description="Helical" evidence="6">
    <location>
        <begin position="91"/>
        <end position="109"/>
    </location>
</feature>
<dbReference type="GO" id="GO:0005886">
    <property type="term" value="C:plasma membrane"/>
    <property type="evidence" value="ECO:0007669"/>
    <property type="project" value="TreeGrafter"/>
</dbReference>
<evidence type="ECO:0000256" key="5">
    <source>
        <dbReference type="ARBA" id="ARBA00023136"/>
    </source>
</evidence>
<keyword evidence="5 6" id="KW-0472">Membrane</keyword>
<sequence>MSEQPVEGAGGLATFGRWAGLAIAIGLIVAPYFGGELRPGEPKLNYMAGITALMAVWWVTEALPMAATALVPLALMPLLGIESMADVSASYGSRFIYLFLGGFLIALAVEESGLHRRLALSIVYSVGDRPRRIVLGFMIATAALSMWISNTATTLLMLPIAASILTRVDAGKMSLERRVNLGAALMLGIAYAASIGGVATIVGTPPNIAFKGFYDSTFPNAEPVSFLSWMILALPFSLGFLAIGWGLMTYWIFPCGSDASIGGREVINEELEKLGSMSAAEWRVGAVFTITALLWILRQPVKGWGWGPLLDNKFVDDGTAAILMALCCFFLPSGKVDGSRLLNWKSTTRIPWGVLLLFGGGVALAGGLEETGLDRYLGDRLAAAMEGLPPLAMAALTANGMIWLTELTSNLASVEMLNPVLASTAEQLQVSPLLLLIPSTLAASCAFMMPVATPPNAIVYSSGRVTMRQMVKAGFVLNLVSLALIVLVISTIGPLVFSSLKM</sequence>
<dbReference type="CDD" id="cd01115">
    <property type="entry name" value="SLC13_permease"/>
    <property type="match status" value="1"/>
</dbReference>
<keyword evidence="8" id="KW-1185">Reference proteome</keyword>
<dbReference type="InterPro" id="IPR001898">
    <property type="entry name" value="SLC13A/DASS"/>
</dbReference>
<dbReference type="PROSITE" id="PS01271">
    <property type="entry name" value="NA_SULFATE"/>
    <property type="match status" value="1"/>
</dbReference>
<evidence type="ECO:0000313" key="7">
    <source>
        <dbReference type="EMBL" id="TWT34787.1"/>
    </source>
</evidence>
<evidence type="ECO:0000256" key="1">
    <source>
        <dbReference type="ARBA" id="ARBA00004141"/>
    </source>
</evidence>
<evidence type="ECO:0000313" key="8">
    <source>
        <dbReference type="Proteomes" id="UP000318878"/>
    </source>
</evidence>
<keyword evidence="2" id="KW-0813">Transport</keyword>
<accession>A0A5C5VA55</accession>
<dbReference type="GO" id="GO:0015141">
    <property type="term" value="F:succinate transmembrane transporter activity"/>
    <property type="evidence" value="ECO:0007669"/>
    <property type="project" value="UniProtKB-ARBA"/>
</dbReference>
<keyword evidence="4 6" id="KW-1133">Transmembrane helix</keyword>
<dbReference type="AlphaFoldDB" id="A0A5C5VA55"/>
<dbReference type="EMBL" id="SJPF01000002">
    <property type="protein sequence ID" value="TWT34787.1"/>
    <property type="molecule type" value="Genomic_DNA"/>
</dbReference>
<feature type="transmembrane region" description="Helical" evidence="6">
    <location>
        <begin position="46"/>
        <end position="71"/>
    </location>
</feature>
<organism evidence="7 8">
    <name type="scientific">Blastopirellula retiformator</name>
    <dbReference type="NCBI Taxonomy" id="2527970"/>
    <lineage>
        <taxon>Bacteria</taxon>
        <taxon>Pseudomonadati</taxon>
        <taxon>Planctomycetota</taxon>
        <taxon>Planctomycetia</taxon>
        <taxon>Pirellulales</taxon>
        <taxon>Pirellulaceae</taxon>
        <taxon>Blastopirellula</taxon>
    </lineage>
</organism>
<feature type="transmembrane region" description="Helical" evidence="6">
    <location>
        <begin position="15"/>
        <end position="34"/>
    </location>
</feature>
<feature type="transmembrane region" description="Helical" evidence="6">
    <location>
        <begin position="154"/>
        <end position="170"/>
    </location>
</feature>
<dbReference type="RefSeq" id="WP_146431338.1">
    <property type="nucleotide sequence ID" value="NZ_SJPF01000002.1"/>
</dbReference>
<evidence type="ECO:0000256" key="2">
    <source>
        <dbReference type="ARBA" id="ARBA00022448"/>
    </source>
</evidence>
<feature type="transmembrane region" description="Helical" evidence="6">
    <location>
        <begin position="182"/>
        <end position="206"/>
    </location>
</feature>
<evidence type="ECO:0000256" key="6">
    <source>
        <dbReference type="SAM" id="Phobius"/>
    </source>
</evidence>
<dbReference type="NCBIfam" id="TIGR00785">
    <property type="entry name" value="dass"/>
    <property type="match status" value="1"/>
</dbReference>